<feature type="compositionally biased region" description="Basic and acidic residues" evidence="1">
    <location>
        <begin position="95"/>
        <end position="107"/>
    </location>
</feature>
<evidence type="ECO:0000313" key="4">
    <source>
        <dbReference type="EMBL" id="RID82301.1"/>
    </source>
</evidence>
<feature type="domain" description="Inner membrane protein YgaP-like transmembrane" evidence="3">
    <location>
        <begin position="4"/>
        <end position="65"/>
    </location>
</feature>
<organism evidence="4 5">
    <name type="scientific">Peribacillus asahii</name>
    <dbReference type="NCBI Taxonomy" id="228899"/>
    <lineage>
        <taxon>Bacteria</taxon>
        <taxon>Bacillati</taxon>
        <taxon>Bacillota</taxon>
        <taxon>Bacilli</taxon>
        <taxon>Bacillales</taxon>
        <taxon>Bacillaceae</taxon>
        <taxon>Peribacillus</taxon>
    </lineage>
</organism>
<dbReference type="Proteomes" id="UP000266016">
    <property type="component" value="Unassembled WGS sequence"/>
</dbReference>
<dbReference type="InterPro" id="IPR021309">
    <property type="entry name" value="YgaP-like_TM"/>
</dbReference>
<keyword evidence="2" id="KW-0812">Transmembrane</keyword>
<comment type="caution">
    <text evidence="4">The sequence shown here is derived from an EMBL/GenBank/DDBJ whole genome shotgun (WGS) entry which is preliminary data.</text>
</comment>
<proteinExistence type="predicted"/>
<evidence type="ECO:0000256" key="1">
    <source>
        <dbReference type="SAM" id="MobiDB-lite"/>
    </source>
</evidence>
<dbReference type="Pfam" id="PF11127">
    <property type="entry name" value="YgaP-like_TM"/>
    <property type="match status" value="1"/>
</dbReference>
<protein>
    <submittedName>
        <fullName evidence="4">DUF2892 domain-containing protein</fullName>
    </submittedName>
</protein>
<keyword evidence="2" id="KW-1133">Transmembrane helix</keyword>
<dbReference type="EMBL" id="QWVS01000050">
    <property type="protein sequence ID" value="RID82301.1"/>
    <property type="molecule type" value="Genomic_DNA"/>
</dbReference>
<evidence type="ECO:0000313" key="5">
    <source>
        <dbReference type="Proteomes" id="UP000266016"/>
    </source>
</evidence>
<feature type="region of interest" description="Disordered" evidence="1">
    <location>
        <begin position="88"/>
        <end position="107"/>
    </location>
</feature>
<keyword evidence="2" id="KW-0472">Membrane</keyword>
<dbReference type="AlphaFoldDB" id="A0A398AXL1"/>
<name>A0A398AXL1_9BACI</name>
<reference evidence="4 5" key="1">
    <citation type="submission" date="2018-08" db="EMBL/GenBank/DDBJ databases">
        <title>Bacillus jemisoniae sp. nov., Bacillus chryseoplanitiae sp. nov., Bacillus resnikiae sp. nov., and Bacillus frankliniae sp. nov., isolated from Viking spacecraft and associated surfaces.</title>
        <authorList>
            <person name="Seuylemezian A."/>
            <person name="Vaishampayan P."/>
        </authorList>
    </citation>
    <scope>NUCLEOTIDE SEQUENCE [LARGE SCALE GENOMIC DNA]</scope>
    <source>
        <strain evidence="4 5">MA001</strain>
    </source>
</reference>
<dbReference type="RefSeq" id="WP_119118629.1">
    <property type="nucleotide sequence ID" value="NZ_QWVS01000050.1"/>
</dbReference>
<gene>
    <name evidence="4" type="ORF">D1953_18490</name>
</gene>
<accession>A0A398AXL1</accession>
<keyword evidence="5" id="KW-1185">Reference proteome</keyword>
<feature type="transmembrane region" description="Helical" evidence="2">
    <location>
        <begin position="39"/>
        <end position="58"/>
    </location>
</feature>
<evidence type="ECO:0000259" key="3">
    <source>
        <dbReference type="Pfam" id="PF11127"/>
    </source>
</evidence>
<sequence>MKFERNISILNSLLRITCGFTVLAWAIAKMAKKPWKESYLFVAMMAGMKIGEGILRYCPIVDLMQQRDSVDSSKQKDSQVADAIKNFLPEDITEKDEQSNHHNEPSH</sequence>
<evidence type="ECO:0000256" key="2">
    <source>
        <dbReference type="SAM" id="Phobius"/>
    </source>
</evidence>
<feature type="transmembrane region" description="Helical" evidence="2">
    <location>
        <begin position="7"/>
        <end position="27"/>
    </location>
</feature>